<dbReference type="STRING" id="1921549.GCA_900128825_00288"/>
<dbReference type="GO" id="GO:0019877">
    <property type="term" value="P:diaminopimelate biosynthetic process"/>
    <property type="evidence" value="ECO:0007669"/>
    <property type="project" value="UniProtKB-KW"/>
</dbReference>
<proteinExistence type="inferred from homology"/>
<dbReference type="CDD" id="cd02314">
    <property type="entry name" value="VcASADH1_like_N"/>
    <property type="match status" value="1"/>
</dbReference>
<dbReference type="GO" id="GO:0050661">
    <property type="term" value="F:NADP binding"/>
    <property type="evidence" value="ECO:0007669"/>
    <property type="project" value="InterPro"/>
</dbReference>
<dbReference type="UniPathway" id="UPA00050">
    <property type="reaction ID" value="UER00463"/>
</dbReference>
<comment type="subunit">
    <text evidence="6">Homodimer.</text>
</comment>
<evidence type="ECO:0000256" key="4">
    <source>
        <dbReference type="ARBA" id="ARBA00005097"/>
    </source>
</evidence>
<comment type="pathway">
    <text evidence="2">Amino-acid biosynthesis; L-methionine biosynthesis via de novo pathway; L-homoserine from L-aspartate: step 2/3.</text>
</comment>
<comment type="similarity">
    <text evidence="5">Belongs to the aspartate-semialdehyde dehydrogenase family.</text>
</comment>
<keyword evidence="9" id="KW-0791">Threonine biosynthesis</keyword>
<evidence type="ECO:0000313" key="19">
    <source>
        <dbReference type="EMBL" id="VAX76709.1"/>
    </source>
</evidence>
<dbReference type="Pfam" id="PF02774">
    <property type="entry name" value="Semialdhyde_dhC"/>
    <property type="match status" value="1"/>
</dbReference>
<keyword evidence="8" id="KW-0028">Amino-acid biosynthesis</keyword>
<dbReference type="InterPro" id="IPR036291">
    <property type="entry name" value="NAD(P)-bd_dom_sf"/>
</dbReference>
<keyword evidence="12 19" id="KW-0560">Oxidoreductase</keyword>
<comment type="catalytic activity">
    <reaction evidence="15">
        <text>L-aspartate 4-semialdehyde + phosphate + NADP(+) = 4-phospho-L-aspartate + NADPH + H(+)</text>
        <dbReference type="Rhea" id="RHEA:24284"/>
        <dbReference type="ChEBI" id="CHEBI:15378"/>
        <dbReference type="ChEBI" id="CHEBI:43474"/>
        <dbReference type="ChEBI" id="CHEBI:57535"/>
        <dbReference type="ChEBI" id="CHEBI:57783"/>
        <dbReference type="ChEBI" id="CHEBI:58349"/>
        <dbReference type="ChEBI" id="CHEBI:537519"/>
        <dbReference type="EC" id="1.2.1.11"/>
    </reaction>
</comment>
<evidence type="ECO:0000256" key="14">
    <source>
        <dbReference type="ARBA" id="ARBA00023167"/>
    </source>
</evidence>
<accession>A0A3B1E9K9</accession>
<evidence type="ECO:0000256" key="1">
    <source>
        <dbReference type="ARBA" id="ARBA00002492"/>
    </source>
</evidence>
<evidence type="ECO:0000259" key="18">
    <source>
        <dbReference type="SMART" id="SM00859"/>
    </source>
</evidence>
<dbReference type="GO" id="GO:0009086">
    <property type="term" value="P:methionine biosynthetic process"/>
    <property type="evidence" value="ECO:0007669"/>
    <property type="project" value="UniProtKB-KW"/>
</dbReference>
<sequence length="370" mass="41541">MKKLVGFIGWRGMVGSILLDRLKKNNDFKNFCSIFFTTSQFSLLAPNVLNSISSKLEDAYNLDRLITLDIIISCQGELYTKKIYSKLKSMGWKGYWIDASSYLRMYSESIIVLDPVNYNSINDALNKGIKTFIGGNCTVSLMLMALGGLFSNNLIEWVSVSTYQSVSGSGSKSMLDLLNQIGIAYKNIHSYLSLSNKSILDIEKIFTASLNKINCINNKIKAPLLGSLIPWIDIPVENGQTKEEWKGSAETNKILNYKYNIPIDGICVRVPTLRCHSQSFTIKLRKNISIKEIQSLILSHNQWVKIIDNTLDSTINELTPLKVTGTLDIPIGRIKKLNFGDKYLSAFSIGDQLLWGAAEPLRRMLNILVN</sequence>
<evidence type="ECO:0000256" key="10">
    <source>
        <dbReference type="ARBA" id="ARBA00022857"/>
    </source>
</evidence>
<dbReference type="Pfam" id="PF01118">
    <property type="entry name" value="Semialdhyde_dh"/>
    <property type="match status" value="1"/>
</dbReference>
<feature type="domain" description="Semialdehyde dehydrogenase NAD-binding" evidence="18">
    <location>
        <begin position="4"/>
        <end position="124"/>
    </location>
</feature>
<dbReference type="GO" id="GO:0009089">
    <property type="term" value="P:lysine biosynthetic process via diaminopimelate"/>
    <property type="evidence" value="ECO:0007669"/>
    <property type="project" value="UniProtKB-UniRule"/>
</dbReference>
<dbReference type="EC" id="1.2.1.11" evidence="7 16"/>
<dbReference type="SUPFAM" id="SSF51735">
    <property type="entry name" value="NAD(P)-binding Rossmann-fold domains"/>
    <property type="match status" value="1"/>
</dbReference>
<evidence type="ECO:0000256" key="5">
    <source>
        <dbReference type="ARBA" id="ARBA00010584"/>
    </source>
</evidence>
<dbReference type="UniPathway" id="UPA00051">
    <property type="reaction ID" value="UER00464"/>
</dbReference>
<comment type="pathway">
    <text evidence="4">Amino-acid biosynthesis; L-threonine biosynthesis; L-threonine from L-aspartate: step 2/5.</text>
</comment>
<evidence type="ECO:0000256" key="17">
    <source>
        <dbReference type="PIRSR" id="PIRSR000148-1"/>
    </source>
</evidence>
<evidence type="ECO:0000256" key="3">
    <source>
        <dbReference type="ARBA" id="ARBA00005076"/>
    </source>
</evidence>
<gene>
    <name evidence="19" type="primary">asd</name>
    <name evidence="19" type="ORF">BUCINSTRO3249_0288</name>
</gene>
<dbReference type="NCBIfam" id="TIGR01745">
    <property type="entry name" value="asd_gamma"/>
    <property type="match status" value="1"/>
</dbReference>
<evidence type="ECO:0000256" key="12">
    <source>
        <dbReference type="ARBA" id="ARBA00023002"/>
    </source>
</evidence>
<evidence type="ECO:0000256" key="16">
    <source>
        <dbReference type="NCBIfam" id="TIGR01745"/>
    </source>
</evidence>
<keyword evidence="10" id="KW-0521">NADP</keyword>
<dbReference type="EMBL" id="LR025085">
    <property type="protein sequence ID" value="VAX76709.1"/>
    <property type="molecule type" value="Genomic_DNA"/>
</dbReference>
<comment type="pathway">
    <text evidence="3">Amino-acid biosynthesis; L-lysine biosynthesis via DAP pathway; (S)-tetrahydrodipicolinate from L-aspartate: step 2/4.</text>
</comment>
<keyword evidence="14" id="KW-0486">Methionine biosynthesis</keyword>
<dbReference type="GO" id="GO:0046983">
    <property type="term" value="F:protein dimerization activity"/>
    <property type="evidence" value="ECO:0007669"/>
    <property type="project" value="InterPro"/>
</dbReference>
<dbReference type="InterPro" id="IPR011534">
    <property type="entry name" value="Asp_ADH_gamma-type"/>
</dbReference>
<dbReference type="InterPro" id="IPR000534">
    <property type="entry name" value="Semialdehyde_DH_NAD-bd"/>
</dbReference>
<evidence type="ECO:0000256" key="6">
    <source>
        <dbReference type="ARBA" id="ARBA00011738"/>
    </source>
</evidence>
<evidence type="ECO:0000256" key="7">
    <source>
        <dbReference type="ARBA" id="ARBA00013120"/>
    </source>
</evidence>
<reference evidence="20" key="1">
    <citation type="submission" date="2018-09" db="EMBL/GenBank/DDBJ databases">
        <authorList>
            <person name="Manzano-Marin A."/>
            <person name="Manzano-Marin A."/>
        </authorList>
    </citation>
    <scope>NUCLEOTIDE SEQUENCE [LARGE SCALE GENOMIC DNA]</scope>
    <source>
        <strain evidence="20">BuCistrobi</strain>
    </source>
</reference>
<evidence type="ECO:0000256" key="8">
    <source>
        <dbReference type="ARBA" id="ARBA00022605"/>
    </source>
</evidence>
<evidence type="ECO:0000256" key="2">
    <source>
        <dbReference type="ARBA" id="ARBA00005021"/>
    </source>
</evidence>
<feature type="active site" description="Proton acceptor" evidence="17">
    <location>
        <position position="276"/>
    </location>
</feature>
<dbReference type="PROSITE" id="PS01103">
    <property type="entry name" value="ASD"/>
    <property type="match status" value="1"/>
</dbReference>
<evidence type="ECO:0000313" key="20">
    <source>
        <dbReference type="Proteomes" id="UP000271849"/>
    </source>
</evidence>
<dbReference type="GO" id="GO:0004073">
    <property type="term" value="F:aspartate-semialdehyde dehydrogenase activity"/>
    <property type="evidence" value="ECO:0007669"/>
    <property type="project" value="UniProtKB-UniRule"/>
</dbReference>
<name>A0A3B1E9K9_9GAMM</name>
<dbReference type="RefSeq" id="WP_158349155.1">
    <property type="nucleotide sequence ID" value="NZ_LR025085.1"/>
</dbReference>
<dbReference type="GO" id="GO:0009088">
    <property type="term" value="P:threonine biosynthetic process"/>
    <property type="evidence" value="ECO:0007669"/>
    <property type="project" value="UniProtKB-UniPathway"/>
</dbReference>
<dbReference type="SMART" id="SM00859">
    <property type="entry name" value="Semialdhyde_dh"/>
    <property type="match status" value="1"/>
</dbReference>
<evidence type="ECO:0000256" key="15">
    <source>
        <dbReference type="ARBA" id="ARBA00047891"/>
    </source>
</evidence>
<dbReference type="PANTHER" id="PTHR46278:SF4">
    <property type="entry name" value="ASPARTATE-SEMIALDEHYDE DEHYDROGENASE"/>
    <property type="match status" value="1"/>
</dbReference>
<dbReference type="InterPro" id="IPR000319">
    <property type="entry name" value="Asp-semialdehyde_DH_CS"/>
</dbReference>
<dbReference type="NCBIfam" id="NF005144">
    <property type="entry name" value="PRK06598.1"/>
    <property type="match status" value="1"/>
</dbReference>
<evidence type="ECO:0000256" key="13">
    <source>
        <dbReference type="ARBA" id="ARBA00023154"/>
    </source>
</evidence>
<dbReference type="GO" id="GO:0009097">
    <property type="term" value="P:isoleucine biosynthetic process"/>
    <property type="evidence" value="ECO:0007669"/>
    <property type="project" value="InterPro"/>
</dbReference>
<protein>
    <recommendedName>
        <fullName evidence="7 16">Aspartate-semialdehyde dehydrogenase</fullName>
        <ecNumber evidence="7 16">1.2.1.11</ecNumber>
    </recommendedName>
</protein>
<feature type="active site" description="Acyl-thioester intermediate" evidence="17">
    <location>
        <position position="137"/>
    </location>
</feature>
<evidence type="ECO:0000256" key="11">
    <source>
        <dbReference type="ARBA" id="ARBA00022915"/>
    </source>
</evidence>
<dbReference type="PIRSF" id="PIRSF000148">
    <property type="entry name" value="ASA_dh"/>
    <property type="match status" value="1"/>
</dbReference>
<dbReference type="SUPFAM" id="SSF55347">
    <property type="entry name" value="Glyceraldehyde-3-phosphate dehydrogenase-like, C-terminal domain"/>
    <property type="match status" value="1"/>
</dbReference>
<dbReference type="InterPro" id="IPR012280">
    <property type="entry name" value="Semialdhyde_DH_dimer_dom"/>
</dbReference>
<dbReference type="Gene3D" id="3.40.50.720">
    <property type="entry name" value="NAD(P)-binding Rossmann-like Domain"/>
    <property type="match status" value="1"/>
</dbReference>
<dbReference type="PANTHER" id="PTHR46278">
    <property type="entry name" value="DEHYDROGENASE, PUTATIVE-RELATED"/>
    <property type="match status" value="1"/>
</dbReference>
<dbReference type="GO" id="GO:0051287">
    <property type="term" value="F:NAD binding"/>
    <property type="evidence" value="ECO:0007669"/>
    <property type="project" value="InterPro"/>
</dbReference>
<keyword evidence="11" id="KW-0220">Diaminopimelate biosynthesis</keyword>
<dbReference type="AlphaFoldDB" id="A0A3B1E9K9"/>
<comment type="function">
    <text evidence="1">Catalyzes the NADPH-dependent formation of L-aspartate-semialdehyde (L-ASA) by the reductive dephosphorylation of L-aspartyl-4-phosphate.</text>
</comment>
<organism evidence="19 20">
    <name type="scientific">Buchnera aphidicola</name>
    <name type="common">Cinara strobi</name>
    <dbReference type="NCBI Taxonomy" id="1921549"/>
    <lineage>
        <taxon>Bacteria</taxon>
        <taxon>Pseudomonadati</taxon>
        <taxon>Pseudomonadota</taxon>
        <taxon>Gammaproteobacteria</taxon>
        <taxon>Enterobacterales</taxon>
        <taxon>Erwiniaceae</taxon>
        <taxon>Buchnera</taxon>
    </lineage>
</organism>
<dbReference type="Proteomes" id="UP000271849">
    <property type="component" value="Chromosome"/>
</dbReference>
<dbReference type="OrthoDB" id="9022717at2"/>
<evidence type="ECO:0000256" key="9">
    <source>
        <dbReference type="ARBA" id="ARBA00022697"/>
    </source>
</evidence>
<keyword evidence="13" id="KW-0457">Lysine biosynthesis</keyword>
<dbReference type="UniPathway" id="UPA00034">
    <property type="reaction ID" value="UER00016"/>
</dbReference>
<dbReference type="Gene3D" id="3.30.360.10">
    <property type="entry name" value="Dihydrodipicolinate Reductase, domain 2"/>
    <property type="match status" value="1"/>
</dbReference>